<dbReference type="InterPro" id="IPR001478">
    <property type="entry name" value="PDZ"/>
</dbReference>
<dbReference type="CDD" id="cd06746">
    <property type="entry name" value="PDZ_SHANK1_3-like"/>
    <property type="match status" value="1"/>
</dbReference>
<feature type="repeat" description="ANK" evidence="2">
    <location>
        <begin position="305"/>
        <end position="337"/>
    </location>
</feature>
<keyword evidence="2" id="KW-0040">ANK repeat</keyword>
<dbReference type="PROSITE" id="PS50106">
    <property type="entry name" value="PDZ"/>
    <property type="match status" value="1"/>
</dbReference>
<protein>
    <submittedName>
        <fullName evidence="7">Uncharacterized protein</fullName>
    </submittedName>
</protein>
<dbReference type="GO" id="GO:0030160">
    <property type="term" value="F:synaptic receptor adaptor activity"/>
    <property type="evidence" value="ECO:0007669"/>
    <property type="project" value="TreeGrafter"/>
</dbReference>
<feature type="region of interest" description="Disordered" evidence="4">
    <location>
        <begin position="875"/>
        <end position="894"/>
    </location>
</feature>
<feature type="repeat" description="ANK" evidence="2">
    <location>
        <begin position="199"/>
        <end position="231"/>
    </location>
</feature>
<dbReference type="PANTHER" id="PTHR24135">
    <property type="entry name" value="SH3 AND MULTIPLE ANKYRIN REPEAT DOMAINS PROTEIN"/>
    <property type="match status" value="1"/>
</dbReference>
<accession>A0A817R3L0</accession>
<evidence type="ECO:0000313" key="8">
    <source>
        <dbReference type="Proteomes" id="UP000663833"/>
    </source>
</evidence>
<dbReference type="SUPFAM" id="SSF48403">
    <property type="entry name" value="Ankyrin repeat"/>
    <property type="match status" value="1"/>
</dbReference>
<dbReference type="GO" id="GO:0035255">
    <property type="term" value="F:ionotropic glutamate receptor binding"/>
    <property type="evidence" value="ECO:0007669"/>
    <property type="project" value="TreeGrafter"/>
</dbReference>
<dbReference type="SUPFAM" id="SSF50044">
    <property type="entry name" value="SH3-domain"/>
    <property type="match status" value="1"/>
</dbReference>
<proteinExistence type="predicted"/>
<evidence type="ECO:0000313" key="7">
    <source>
        <dbReference type="EMBL" id="CAF3228121.1"/>
    </source>
</evidence>
<gene>
    <name evidence="7" type="ORF">LUA448_LOCUS3596</name>
</gene>
<dbReference type="Pfam" id="PF00595">
    <property type="entry name" value="PDZ"/>
    <property type="match status" value="1"/>
</dbReference>
<dbReference type="PANTHER" id="PTHR24135:SF28">
    <property type="entry name" value="LD13733P"/>
    <property type="match status" value="1"/>
</dbReference>
<dbReference type="Pfam" id="PF07653">
    <property type="entry name" value="SH3_2"/>
    <property type="match status" value="1"/>
</dbReference>
<dbReference type="AlphaFoldDB" id="A0A817R3L0"/>
<dbReference type="Gene3D" id="3.10.20.90">
    <property type="entry name" value="Phosphatidylinositol 3-kinase Catalytic Subunit, Chain A, domain 1"/>
    <property type="match status" value="1"/>
</dbReference>
<name>A0A817R3L0_9BILA</name>
<evidence type="ECO:0000256" key="3">
    <source>
        <dbReference type="PROSITE-ProRule" id="PRU00192"/>
    </source>
</evidence>
<dbReference type="SMART" id="SM00248">
    <property type="entry name" value="ANK"/>
    <property type="match status" value="4"/>
</dbReference>
<evidence type="ECO:0000256" key="2">
    <source>
        <dbReference type="PROSITE-ProRule" id="PRU00023"/>
    </source>
</evidence>
<dbReference type="InterPro" id="IPR036028">
    <property type="entry name" value="SH3-like_dom_sf"/>
</dbReference>
<dbReference type="PROSITE" id="PS50088">
    <property type="entry name" value="ANK_REPEAT"/>
    <property type="match status" value="2"/>
</dbReference>
<feature type="compositionally biased region" description="Polar residues" evidence="4">
    <location>
        <begin position="1"/>
        <end position="13"/>
    </location>
</feature>
<dbReference type="Pfam" id="PF12796">
    <property type="entry name" value="Ank_2"/>
    <property type="match status" value="1"/>
</dbReference>
<keyword evidence="1 3" id="KW-0728">SH3 domain</keyword>
<dbReference type="Pfam" id="PF00023">
    <property type="entry name" value="Ank"/>
    <property type="match status" value="1"/>
</dbReference>
<feature type="region of interest" description="Disordered" evidence="4">
    <location>
        <begin position="426"/>
        <end position="451"/>
    </location>
</feature>
<evidence type="ECO:0000259" key="5">
    <source>
        <dbReference type="PROSITE" id="PS50002"/>
    </source>
</evidence>
<dbReference type="SMART" id="SM00228">
    <property type="entry name" value="PDZ"/>
    <property type="match status" value="1"/>
</dbReference>
<dbReference type="PROSITE" id="PS50297">
    <property type="entry name" value="ANK_REP_REGION"/>
    <property type="match status" value="2"/>
</dbReference>
<dbReference type="CDD" id="cd17091">
    <property type="entry name" value="FERM_F0_SHANK"/>
    <property type="match status" value="1"/>
</dbReference>
<dbReference type="Gene3D" id="1.25.40.20">
    <property type="entry name" value="Ankyrin repeat-containing domain"/>
    <property type="match status" value="1"/>
</dbReference>
<dbReference type="InterPro" id="IPR051569">
    <property type="entry name" value="SHANK"/>
</dbReference>
<dbReference type="SUPFAM" id="SSF50156">
    <property type="entry name" value="PDZ domain-like"/>
    <property type="match status" value="1"/>
</dbReference>
<sequence>MESEEIQTNTVAHQQDEKDDSGIEQDSSFIYIRIAVEDHNLQKVLKFNLDDTVWNAKQKVLQVLVRVLIDGLNFGLYLPSCNGRAGKFLDESRCLREYPLIGPVSYLEFKYKRRVYKAIHLVQKNINLKISTKKFIDCIKTNQISKVTRYLEKGFDPNFHISNDETVLSCACIDLIEPRSMILALVNGGAHLDFRTRNGGFTPLHKSAIHHRKESIVILLELGASPNVYDNKGLTPLYHTVLNNHNESINDSSYCCQLLLQDHSIVNCRDDYLSTELHQACRLGLVQHVEHLLFYRADINAINTAGNTPLHICTATNQEACARVLLFRGADVKIVNKSNQTPYELALVSQNCSIATIIQSHKPDHVVPYRETPLINPKRRSIYIEQDKHRIRSLSTTTSSLSLANRSQSMPKLNSINILHRSNSPANENLYQQHPPSRSSSPKSFSVNSDHGLGSECTSRLSSNSPNAVNGCYIYKRKRLYAAAPGRKCMCIKSYRANLSGELSLHKGDIVDILSVGEQGYLEGRCKNVEGWFPSNHVQDICVFKNGEMTNDDTIVISRDALSALMINNDTYTPRTVVLQRGKKGFGFVLQGSRVAGKLFQPTRSFPALQFLDSIEKGSNAEKAGLKKNDYILEINGINVTCMPHEECANLIKRAGNTLALKIVTTSMSTLTHNQRDSQSHYTTFQSLPYRRKAPLRPSFEKSFGAFSLSNKLLLPFQSLIMKKSEHNTVLEDLDRTSAEYEYGSMSEAYVSVSKQQIENIYNGSSSLRIKNKPAVPARDSSLYDYFINCQNQQIYNRFQPLIPAVSVPNLSSITNIRCNSNSSSNEADEELSLSSMNSNLMAATTNLNEENGIGIYMAPSLSLSTTNMSTFKVTSSNHLPAKPSEVKRRSNNRKQTSIAIHSNNNNALLNSIENETFESSPPPPPPPPFPANFRSINKVEPQTVSIIEQKKNKIDSALTTTKNDFQMQIEQAKGRLKKINNETSSKSILSSTKLNGLNKPIHQNNTTNSNHYHSSDMYNSPELKNIIIEDKISSNEFPSPPSPSTLRRSTATVSTNKTSVIDPRLDTHFSSVIAQRAAAATARRHENLLELDYSSNGLPPSRTFFNNCIITNGIQTTSSSCPQRFSATANQLLENLKRRGGNITSMDHLVKSYN</sequence>
<feature type="compositionally biased region" description="Polar residues" evidence="4">
    <location>
        <begin position="1046"/>
        <end position="1056"/>
    </location>
</feature>
<dbReference type="Gene3D" id="2.30.42.10">
    <property type="match status" value="1"/>
</dbReference>
<dbReference type="InterPro" id="IPR002110">
    <property type="entry name" value="Ankyrin_rpt"/>
</dbReference>
<feature type="domain" description="PDZ" evidence="6">
    <location>
        <begin position="576"/>
        <end position="667"/>
    </location>
</feature>
<evidence type="ECO:0000259" key="6">
    <source>
        <dbReference type="PROSITE" id="PS50106"/>
    </source>
</evidence>
<dbReference type="EMBL" id="CAJNYD010000201">
    <property type="protein sequence ID" value="CAF3228121.1"/>
    <property type="molecule type" value="Genomic_DNA"/>
</dbReference>
<dbReference type="InterPro" id="IPR001452">
    <property type="entry name" value="SH3_domain"/>
</dbReference>
<comment type="caution">
    <text evidence="7">The sequence shown here is derived from an EMBL/GenBank/DDBJ whole genome shotgun (WGS) entry which is preliminary data.</text>
</comment>
<dbReference type="InterPro" id="IPR036770">
    <property type="entry name" value="Ankyrin_rpt-contain_sf"/>
</dbReference>
<dbReference type="SMART" id="SM00326">
    <property type="entry name" value="SH3"/>
    <property type="match status" value="1"/>
</dbReference>
<dbReference type="Proteomes" id="UP000663833">
    <property type="component" value="Unassembled WGS sequence"/>
</dbReference>
<feature type="domain" description="SH3" evidence="5">
    <location>
        <begin position="484"/>
        <end position="543"/>
    </location>
</feature>
<evidence type="ECO:0000256" key="1">
    <source>
        <dbReference type="ARBA" id="ARBA00022443"/>
    </source>
</evidence>
<dbReference type="PROSITE" id="PS50002">
    <property type="entry name" value="SH3"/>
    <property type="match status" value="1"/>
</dbReference>
<organism evidence="7 8">
    <name type="scientific">Rotaria socialis</name>
    <dbReference type="NCBI Taxonomy" id="392032"/>
    <lineage>
        <taxon>Eukaryota</taxon>
        <taxon>Metazoa</taxon>
        <taxon>Spiralia</taxon>
        <taxon>Gnathifera</taxon>
        <taxon>Rotifera</taxon>
        <taxon>Eurotatoria</taxon>
        <taxon>Bdelloidea</taxon>
        <taxon>Philodinida</taxon>
        <taxon>Philodinidae</taxon>
        <taxon>Rotaria</taxon>
    </lineage>
</organism>
<dbReference type="GO" id="GO:0014069">
    <property type="term" value="C:postsynaptic density"/>
    <property type="evidence" value="ECO:0007669"/>
    <property type="project" value="TreeGrafter"/>
</dbReference>
<feature type="compositionally biased region" description="Low complexity" evidence="4">
    <location>
        <begin position="435"/>
        <end position="449"/>
    </location>
</feature>
<dbReference type="Gene3D" id="2.30.30.40">
    <property type="entry name" value="SH3 Domains"/>
    <property type="match status" value="1"/>
</dbReference>
<dbReference type="InterPro" id="IPR036034">
    <property type="entry name" value="PDZ_sf"/>
</dbReference>
<evidence type="ECO:0000256" key="4">
    <source>
        <dbReference type="SAM" id="MobiDB-lite"/>
    </source>
</evidence>
<feature type="region of interest" description="Disordered" evidence="4">
    <location>
        <begin position="1"/>
        <end position="22"/>
    </location>
</feature>
<feature type="region of interest" description="Disordered" evidence="4">
    <location>
        <begin position="1034"/>
        <end position="1056"/>
    </location>
</feature>
<dbReference type="GO" id="GO:0045211">
    <property type="term" value="C:postsynaptic membrane"/>
    <property type="evidence" value="ECO:0007669"/>
    <property type="project" value="TreeGrafter"/>
</dbReference>
<reference evidence="7" key="1">
    <citation type="submission" date="2021-02" db="EMBL/GenBank/DDBJ databases">
        <authorList>
            <person name="Nowell W R."/>
        </authorList>
    </citation>
    <scope>NUCLEOTIDE SEQUENCE</scope>
</reference>
<dbReference type="GO" id="GO:0043197">
    <property type="term" value="C:dendritic spine"/>
    <property type="evidence" value="ECO:0007669"/>
    <property type="project" value="TreeGrafter"/>
</dbReference>